<dbReference type="Proteomes" id="UP000276133">
    <property type="component" value="Unassembled WGS sequence"/>
</dbReference>
<proteinExistence type="predicted"/>
<keyword evidence="2" id="KW-1185">Reference proteome</keyword>
<organism evidence="1 2">
    <name type="scientific">Brachionus plicatilis</name>
    <name type="common">Marine rotifer</name>
    <name type="synonym">Brachionus muelleri</name>
    <dbReference type="NCBI Taxonomy" id="10195"/>
    <lineage>
        <taxon>Eukaryota</taxon>
        <taxon>Metazoa</taxon>
        <taxon>Spiralia</taxon>
        <taxon>Gnathifera</taxon>
        <taxon>Rotifera</taxon>
        <taxon>Eurotatoria</taxon>
        <taxon>Monogononta</taxon>
        <taxon>Pseudotrocha</taxon>
        <taxon>Ploima</taxon>
        <taxon>Brachionidae</taxon>
        <taxon>Brachionus</taxon>
    </lineage>
</organism>
<accession>A0A3M7QJK2</accession>
<evidence type="ECO:0000313" key="2">
    <source>
        <dbReference type="Proteomes" id="UP000276133"/>
    </source>
</evidence>
<gene>
    <name evidence="1" type="ORF">BpHYR1_000827</name>
</gene>
<sequence>MKIFCFQNISFLLLTYSLKYLTEIRSISRILLSVVCFDRTRSIHIFALIIIRPSISISTIEIIASKVHISVVCTHGHGALSSTHVAIDVGRAKKTVIAHASISAHATIHSVAVKWHWHVVRSSLEHLLGKHGKVIHVHVVHKGHAIVGHQRVVGHKVVRGIEHAGAVVKVGTVSPVRLHVRIVFGKI</sequence>
<comment type="caution">
    <text evidence="1">The sequence shown here is derived from an EMBL/GenBank/DDBJ whole genome shotgun (WGS) entry which is preliminary data.</text>
</comment>
<dbReference type="AlphaFoldDB" id="A0A3M7QJK2"/>
<dbReference type="EMBL" id="REGN01005947">
    <property type="protein sequence ID" value="RNA11459.1"/>
    <property type="molecule type" value="Genomic_DNA"/>
</dbReference>
<reference evidence="1 2" key="1">
    <citation type="journal article" date="2018" name="Sci. Rep.">
        <title>Genomic signatures of local adaptation to the degree of environmental predictability in rotifers.</title>
        <authorList>
            <person name="Franch-Gras L."/>
            <person name="Hahn C."/>
            <person name="Garcia-Roger E.M."/>
            <person name="Carmona M.J."/>
            <person name="Serra M."/>
            <person name="Gomez A."/>
        </authorList>
    </citation>
    <scope>NUCLEOTIDE SEQUENCE [LARGE SCALE GENOMIC DNA]</scope>
    <source>
        <strain evidence="1">HYR1</strain>
    </source>
</reference>
<protein>
    <submittedName>
        <fullName evidence="1">Uncharacterized protein</fullName>
    </submittedName>
</protein>
<evidence type="ECO:0000313" key="1">
    <source>
        <dbReference type="EMBL" id="RNA11459.1"/>
    </source>
</evidence>
<name>A0A3M7QJK2_BRAPC</name>